<protein>
    <submittedName>
        <fullName evidence="3">Uncharacterized protein</fullName>
    </submittedName>
</protein>
<evidence type="ECO:0000256" key="1">
    <source>
        <dbReference type="SAM" id="MobiDB-lite"/>
    </source>
</evidence>
<reference evidence="3" key="2">
    <citation type="journal article" date="2023" name="Plants (Basel)">
        <title>Annotation of the Turnera subulata (Passifloraceae) Draft Genome Reveals the S-Locus Evolved after the Divergence of Turneroideae from Passifloroideae in a Stepwise Manner.</title>
        <authorList>
            <person name="Henning P.M."/>
            <person name="Roalson E.H."/>
            <person name="Mir W."/>
            <person name="McCubbin A.G."/>
            <person name="Shore J.S."/>
        </authorList>
    </citation>
    <scope>NUCLEOTIDE SEQUENCE</scope>
    <source>
        <strain evidence="3">F60SS</strain>
    </source>
</reference>
<keyword evidence="2" id="KW-0472">Membrane</keyword>
<sequence>RYPFTRHYSFFVSVESVLLSVYLLLTPPIELSMLGCVFQTALNHPLQLHFSLPVITCSSPATGGGGARTKSFKQSSAALAPAAATLLVEPNNEPQRPPPSIAKSFKQSSGGSRRSWSNSNRDRQAIILEIQKSPDIYSALERSVSSCFFCLLVGV</sequence>
<keyword evidence="4" id="KW-1185">Reference proteome</keyword>
<evidence type="ECO:0000256" key="2">
    <source>
        <dbReference type="SAM" id="Phobius"/>
    </source>
</evidence>
<keyword evidence="2" id="KW-1133">Transmembrane helix</keyword>
<name>A0A9Q0EYT7_9ROSI</name>
<feature type="compositionally biased region" description="Low complexity" evidence="1">
    <location>
        <begin position="108"/>
        <end position="118"/>
    </location>
</feature>
<dbReference type="EMBL" id="JAKUCV010007742">
    <property type="protein sequence ID" value="KAJ4822176.1"/>
    <property type="molecule type" value="Genomic_DNA"/>
</dbReference>
<dbReference type="Proteomes" id="UP001141552">
    <property type="component" value="Unassembled WGS sequence"/>
</dbReference>
<keyword evidence="2" id="KW-0812">Transmembrane</keyword>
<feature type="transmembrane region" description="Helical" evidence="2">
    <location>
        <begin position="6"/>
        <end position="25"/>
    </location>
</feature>
<reference evidence="3" key="1">
    <citation type="submission" date="2022-02" db="EMBL/GenBank/DDBJ databases">
        <authorList>
            <person name="Henning P.M."/>
            <person name="McCubbin A.G."/>
            <person name="Shore J.S."/>
        </authorList>
    </citation>
    <scope>NUCLEOTIDE SEQUENCE</scope>
    <source>
        <strain evidence="3">F60SS</strain>
        <tissue evidence="3">Leaves</tissue>
    </source>
</reference>
<evidence type="ECO:0000313" key="3">
    <source>
        <dbReference type="EMBL" id="KAJ4822176.1"/>
    </source>
</evidence>
<comment type="caution">
    <text evidence="3">The sequence shown here is derived from an EMBL/GenBank/DDBJ whole genome shotgun (WGS) entry which is preliminary data.</text>
</comment>
<evidence type="ECO:0000313" key="4">
    <source>
        <dbReference type="Proteomes" id="UP001141552"/>
    </source>
</evidence>
<feature type="region of interest" description="Disordered" evidence="1">
    <location>
        <begin position="88"/>
        <end position="118"/>
    </location>
</feature>
<gene>
    <name evidence="3" type="ORF">Tsubulata_022712</name>
</gene>
<feature type="non-terminal residue" evidence="3">
    <location>
        <position position="1"/>
    </location>
</feature>
<proteinExistence type="predicted"/>
<organism evidence="3 4">
    <name type="scientific">Turnera subulata</name>
    <dbReference type="NCBI Taxonomy" id="218843"/>
    <lineage>
        <taxon>Eukaryota</taxon>
        <taxon>Viridiplantae</taxon>
        <taxon>Streptophyta</taxon>
        <taxon>Embryophyta</taxon>
        <taxon>Tracheophyta</taxon>
        <taxon>Spermatophyta</taxon>
        <taxon>Magnoliopsida</taxon>
        <taxon>eudicotyledons</taxon>
        <taxon>Gunneridae</taxon>
        <taxon>Pentapetalae</taxon>
        <taxon>rosids</taxon>
        <taxon>fabids</taxon>
        <taxon>Malpighiales</taxon>
        <taxon>Passifloraceae</taxon>
        <taxon>Turnera</taxon>
    </lineage>
</organism>
<accession>A0A9Q0EYT7</accession>
<dbReference type="AlphaFoldDB" id="A0A9Q0EYT7"/>